<protein>
    <recommendedName>
        <fullName evidence="1">LexA repressor DNA-binding domain-containing protein</fullName>
    </recommendedName>
</protein>
<dbReference type="Gene3D" id="1.10.10.10">
    <property type="entry name" value="Winged helix-like DNA-binding domain superfamily/Winged helix DNA-binding domain"/>
    <property type="match status" value="1"/>
</dbReference>
<reference evidence="2 3" key="1">
    <citation type="submission" date="2019-04" db="EMBL/GenBank/DDBJ databases">
        <title>Phreatobacter aquaticus sp. nov.</title>
        <authorList>
            <person name="Choi A."/>
        </authorList>
    </citation>
    <scope>NUCLEOTIDE SEQUENCE [LARGE SCALE GENOMIC DNA]</scope>
    <source>
        <strain evidence="2 3">KCTC 52518</strain>
    </source>
</reference>
<accession>A0A4D7B2Z0</accession>
<dbReference type="SUPFAM" id="SSF46785">
    <property type="entry name" value="Winged helix' DNA-binding domain"/>
    <property type="match status" value="1"/>
</dbReference>
<dbReference type="InterPro" id="IPR036388">
    <property type="entry name" value="WH-like_DNA-bd_sf"/>
</dbReference>
<feature type="domain" description="LexA repressor DNA-binding" evidence="1">
    <location>
        <begin position="2"/>
        <end position="63"/>
    </location>
</feature>
<keyword evidence="3" id="KW-1185">Reference proteome</keyword>
<dbReference type="AlphaFoldDB" id="A0A4D7B2Z0"/>
<proteinExistence type="predicted"/>
<evidence type="ECO:0000313" key="2">
    <source>
        <dbReference type="EMBL" id="QCI67231.1"/>
    </source>
</evidence>
<dbReference type="Pfam" id="PF01726">
    <property type="entry name" value="LexA_DNA_bind"/>
    <property type="match status" value="1"/>
</dbReference>
<dbReference type="OrthoDB" id="8266124at2"/>
<dbReference type="Proteomes" id="UP000298781">
    <property type="component" value="Chromosome"/>
</dbReference>
<dbReference type="GO" id="GO:0004252">
    <property type="term" value="F:serine-type endopeptidase activity"/>
    <property type="evidence" value="ECO:0007669"/>
    <property type="project" value="InterPro"/>
</dbReference>
<gene>
    <name evidence="2" type="ORF">E8M01_25150</name>
</gene>
<evidence type="ECO:0000259" key="1">
    <source>
        <dbReference type="Pfam" id="PF01726"/>
    </source>
</evidence>
<sequence length="120" mass="12571">MGLTKRQAALLAFIKSELDQGLPPPSYVEMASHLRLASLSGINRLVKGLETRGLIRRIAGCARSIAVVQDGPKPGTIPVALPEFTYRRAEASAAAQGIPVSELVATLILAATRPDAGAGR</sequence>
<dbReference type="EMBL" id="CP039690">
    <property type="protein sequence ID" value="QCI67231.1"/>
    <property type="molecule type" value="Genomic_DNA"/>
</dbReference>
<dbReference type="InterPro" id="IPR006199">
    <property type="entry name" value="LexA_DNA-bd_dom"/>
</dbReference>
<name>A0A4D7B2Z0_9HYPH</name>
<dbReference type="KEGG" id="pstg:E8M01_25150"/>
<dbReference type="RefSeq" id="WP_136962666.1">
    <property type="nucleotide sequence ID" value="NZ_CP039690.1"/>
</dbReference>
<dbReference type="InterPro" id="IPR036390">
    <property type="entry name" value="WH_DNA-bd_sf"/>
</dbReference>
<organism evidence="2 3">
    <name type="scientific">Phreatobacter stygius</name>
    <dbReference type="NCBI Taxonomy" id="1940610"/>
    <lineage>
        <taxon>Bacteria</taxon>
        <taxon>Pseudomonadati</taxon>
        <taxon>Pseudomonadota</taxon>
        <taxon>Alphaproteobacteria</taxon>
        <taxon>Hyphomicrobiales</taxon>
        <taxon>Phreatobacteraceae</taxon>
        <taxon>Phreatobacter</taxon>
    </lineage>
</organism>
<dbReference type="GO" id="GO:0006508">
    <property type="term" value="P:proteolysis"/>
    <property type="evidence" value="ECO:0007669"/>
    <property type="project" value="InterPro"/>
</dbReference>
<evidence type="ECO:0000313" key="3">
    <source>
        <dbReference type="Proteomes" id="UP000298781"/>
    </source>
</evidence>